<sequence length="128" mass="14800">MSRISFRIENTRSNSGKHRRIAKAFIVNENGEVLPIKISSSWSCKGVYSRGESRCVHIDVEDNLFVVLIELTINWRKHVKGYINVKNSDGLDLLKVKYIRGRLRYVSGDREAVHLIKNILKYVEAELK</sequence>
<protein>
    <submittedName>
        <fullName evidence="1">Uncharacterized protein</fullName>
    </submittedName>
</protein>
<dbReference type="RefSeq" id="WP_285272785.1">
    <property type="nucleotide sequence ID" value="NZ_JASNVW010000001.1"/>
</dbReference>
<dbReference type="AlphaFoldDB" id="A0ABD4Z6R2"/>
<dbReference type="Proteomes" id="UP001529235">
    <property type="component" value="Unassembled WGS sequence"/>
</dbReference>
<reference evidence="1 2" key="1">
    <citation type="submission" date="2023-05" db="EMBL/GenBank/DDBJ databases">
        <title>A new hyperthermophilic archaea 'Ignisphaera cupida' sp. nov. and description of the family 'Ignisphaeraceae' fam. nov.</title>
        <authorList>
            <person name="Podosokorskaya O.A."/>
            <person name="Elcheninov A.G."/>
            <person name="Klukina A."/>
            <person name="Merkel A.Y."/>
        </authorList>
    </citation>
    <scope>NUCLEOTIDE SEQUENCE [LARGE SCALE GENOMIC DNA]</scope>
    <source>
        <strain evidence="1 2">4213-co</strain>
    </source>
</reference>
<accession>A0ABD4Z6R2</accession>
<keyword evidence="2" id="KW-1185">Reference proteome</keyword>
<gene>
    <name evidence="1" type="ORF">QPL79_00245</name>
</gene>
<proteinExistence type="predicted"/>
<comment type="caution">
    <text evidence="1">The sequence shown here is derived from an EMBL/GenBank/DDBJ whole genome shotgun (WGS) entry which is preliminary data.</text>
</comment>
<name>A0ABD4Z6R2_9CREN</name>
<dbReference type="EMBL" id="JASNVW010000001">
    <property type="protein sequence ID" value="MDK6027803.1"/>
    <property type="molecule type" value="Genomic_DNA"/>
</dbReference>
<organism evidence="1 2">
    <name type="scientific">Ignisphaera cupida</name>
    <dbReference type="NCBI Taxonomy" id="3050454"/>
    <lineage>
        <taxon>Archaea</taxon>
        <taxon>Thermoproteota</taxon>
        <taxon>Thermoprotei</taxon>
        <taxon>Desulfurococcales</taxon>
        <taxon>Desulfurococcaceae</taxon>
        <taxon>Ignisphaera</taxon>
    </lineage>
</organism>
<evidence type="ECO:0000313" key="1">
    <source>
        <dbReference type="EMBL" id="MDK6027803.1"/>
    </source>
</evidence>
<evidence type="ECO:0000313" key="2">
    <source>
        <dbReference type="Proteomes" id="UP001529235"/>
    </source>
</evidence>